<reference evidence="2" key="1">
    <citation type="journal article" date="2023" name="Nat. Plants">
        <title>Single-cell RNA sequencing provides a high-resolution roadmap for understanding the multicellular compartmentation of specialized metabolism.</title>
        <authorList>
            <person name="Sun S."/>
            <person name="Shen X."/>
            <person name="Li Y."/>
            <person name="Li Y."/>
            <person name="Wang S."/>
            <person name="Li R."/>
            <person name="Zhang H."/>
            <person name="Shen G."/>
            <person name="Guo B."/>
            <person name="Wei J."/>
            <person name="Xu J."/>
            <person name="St-Pierre B."/>
            <person name="Chen S."/>
            <person name="Sun C."/>
        </authorList>
    </citation>
    <scope>NUCLEOTIDE SEQUENCE [LARGE SCALE GENOMIC DNA]</scope>
</reference>
<evidence type="ECO:0000313" key="1">
    <source>
        <dbReference type="EMBL" id="KAI5648057.1"/>
    </source>
</evidence>
<sequence length="129" mass="14252">MHRKRRSKLIEAAAVCGPILGGGNGTEVEKIRSNARCIGLLYEVVDDILDITKSSEELGKAARKDLEFDKATYPNIVGLKGVTELVEILMDEAEEELLSYFDAVEAAPLLHLAKYIGYRITICGILTNW</sequence>
<accession>A0ACB9ZM92</accession>
<dbReference type="Proteomes" id="UP001060085">
    <property type="component" value="Linkage Group LG08"/>
</dbReference>
<protein>
    <submittedName>
        <fullName evidence="1">Uncharacterized protein</fullName>
    </submittedName>
</protein>
<name>A0ACB9ZM92_CATRO</name>
<proteinExistence type="predicted"/>
<evidence type="ECO:0000313" key="2">
    <source>
        <dbReference type="Proteomes" id="UP001060085"/>
    </source>
</evidence>
<comment type="caution">
    <text evidence="1">The sequence shown here is derived from an EMBL/GenBank/DDBJ whole genome shotgun (WGS) entry which is preliminary data.</text>
</comment>
<dbReference type="EMBL" id="CM044708">
    <property type="protein sequence ID" value="KAI5648057.1"/>
    <property type="molecule type" value="Genomic_DNA"/>
</dbReference>
<keyword evidence="2" id="KW-1185">Reference proteome</keyword>
<organism evidence="1 2">
    <name type="scientific">Catharanthus roseus</name>
    <name type="common">Madagascar periwinkle</name>
    <name type="synonym">Vinca rosea</name>
    <dbReference type="NCBI Taxonomy" id="4058"/>
    <lineage>
        <taxon>Eukaryota</taxon>
        <taxon>Viridiplantae</taxon>
        <taxon>Streptophyta</taxon>
        <taxon>Embryophyta</taxon>
        <taxon>Tracheophyta</taxon>
        <taxon>Spermatophyta</taxon>
        <taxon>Magnoliopsida</taxon>
        <taxon>eudicotyledons</taxon>
        <taxon>Gunneridae</taxon>
        <taxon>Pentapetalae</taxon>
        <taxon>asterids</taxon>
        <taxon>lamiids</taxon>
        <taxon>Gentianales</taxon>
        <taxon>Apocynaceae</taxon>
        <taxon>Rauvolfioideae</taxon>
        <taxon>Vinceae</taxon>
        <taxon>Catharanthinae</taxon>
        <taxon>Catharanthus</taxon>
    </lineage>
</organism>
<gene>
    <name evidence="1" type="ORF">M9H77_34062</name>
</gene>